<dbReference type="OrthoDB" id="1434153at2759"/>
<dbReference type="Proteomes" id="UP000237105">
    <property type="component" value="Unassembled WGS sequence"/>
</dbReference>
<dbReference type="AlphaFoldDB" id="A0A2P5C892"/>
<evidence type="ECO:0000313" key="2">
    <source>
        <dbReference type="Proteomes" id="UP000237105"/>
    </source>
</evidence>
<evidence type="ECO:0008006" key="3">
    <source>
        <dbReference type="Google" id="ProtNLM"/>
    </source>
</evidence>
<organism evidence="1 2">
    <name type="scientific">Parasponia andersonii</name>
    <name type="common">Sponia andersonii</name>
    <dbReference type="NCBI Taxonomy" id="3476"/>
    <lineage>
        <taxon>Eukaryota</taxon>
        <taxon>Viridiplantae</taxon>
        <taxon>Streptophyta</taxon>
        <taxon>Embryophyta</taxon>
        <taxon>Tracheophyta</taxon>
        <taxon>Spermatophyta</taxon>
        <taxon>Magnoliopsida</taxon>
        <taxon>eudicotyledons</taxon>
        <taxon>Gunneridae</taxon>
        <taxon>Pentapetalae</taxon>
        <taxon>rosids</taxon>
        <taxon>fabids</taxon>
        <taxon>Rosales</taxon>
        <taxon>Cannabaceae</taxon>
        <taxon>Parasponia</taxon>
    </lineage>
</organism>
<protein>
    <recommendedName>
        <fullName evidence="3">Retrovirus-related Pol polyprotein from transposon TNT 1-94</fullName>
    </recommendedName>
</protein>
<accession>A0A2P5C892</accession>
<reference evidence="2" key="1">
    <citation type="submission" date="2016-06" db="EMBL/GenBank/DDBJ databases">
        <title>Parallel loss of symbiosis genes in relatives of nitrogen-fixing non-legume Parasponia.</title>
        <authorList>
            <person name="Van Velzen R."/>
            <person name="Holmer R."/>
            <person name="Bu F."/>
            <person name="Rutten L."/>
            <person name="Van Zeijl A."/>
            <person name="Liu W."/>
            <person name="Santuari L."/>
            <person name="Cao Q."/>
            <person name="Sharma T."/>
            <person name="Shen D."/>
            <person name="Roswanjaya Y."/>
            <person name="Wardhani T."/>
            <person name="Kalhor M.S."/>
            <person name="Jansen J."/>
            <person name="Van den Hoogen J."/>
            <person name="Gungor B."/>
            <person name="Hartog M."/>
            <person name="Hontelez J."/>
            <person name="Verver J."/>
            <person name="Yang W.-C."/>
            <person name="Schijlen E."/>
            <person name="Repin R."/>
            <person name="Schilthuizen M."/>
            <person name="Schranz E."/>
            <person name="Heidstra R."/>
            <person name="Miyata K."/>
            <person name="Fedorova E."/>
            <person name="Kohlen W."/>
            <person name="Bisseling T."/>
            <person name="Smit S."/>
            <person name="Geurts R."/>
        </authorList>
    </citation>
    <scope>NUCLEOTIDE SEQUENCE [LARGE SCALE GENOMIC DNA]</scope>
    <source>
        <strain evidence="2">cv. WU1-14</strain>
    </source>
</reference>
<feature type="non-terminal residue" evidence="1">
    <location>
        <position position="1"/>
    </location>
</feature>
<proteinExistence type="predicted"/>
<comment type="caution">
    <text evidence="1">The sequence shown here is derived from an EMBL/GenBank/DDBJ whole genome shotgun (WGS) entry which is preliminary data.</text>
</comment>
<dbReference type="Pfam" id="PF14223">
    <property type="entry name" value="Retrotran_gag_2"/>
    <property type="match status" value="1"/>
</dbReference>
<gene>
    <name evidence="1" type="ORF">PanWU01x14_175320</name>
</gene>
<evidence type="ECO:0000313" key="1">
    <source>
        <dbReference type="EMBL" id="PON57268.1"/>
    </source>
</evidence>
<keyword evidence="2" id="KW-1185">Reference proteome</keyword>
<name>A0A2P5C892_PARAD</name>
<sequence length="179" mass="20775">DFRLWKMKMEAILVQQGLEKALLSEQDLTATDKESLAEMKKKIEEVSPKAYSAIILSLSDQVLRKVLREKTVSGIWIKLEELYRAKSLPKRIYLKECFFGFKMDETKSIEENLDDYTKLVLDLENLGIKVEDEDKAIILLNSLPKNLKNFKETLKYDRQTITVDKVQNALESKLLDMKG</sequence>
<dbReference type="EMBL" id="JXTB01000161">
    <property type="protein sequence ID" value="PON57268.1"/>
    <property type="molecule type" value="Genomic_DNA"/>
</dbReference>
<dbReference type="STRING" id="3476.A0A2P5C892"/>